<dbReference type="SUPFAM" id="SSF52058">
    <property type="entry name" value="L domain-like"/>
    <property type="match status" value="1"/>
</dbReference>
<evidence type="ECO:0000313" key="5">
    <source>
        <dbReference type="EMBL" id="KAE8683713.1"/>
    </source>
</evidence>
<evidence type="ECO:0000259" key="4">
    <source>
        <dbReference type="Pfam" id="PF08263"/>
    </source>
</evidence>
<dbReference type="PROSITE" id="PS51450">
    <property type="entry name" value="LRR"/>
    <property type="match status" value="1"/>
</dbReference>
<gene>
    <name evidence="5" type="ORF">F3Y22_tig00111191pilonHSYRG00148</name>
</gene>
<evidence type="ECO:0000313" key="6">
    <source>
        <dbReference type="Proteomes" id="UP000436088"/>
    </source>
</evidence>
<keyword evidence="1" id="KW-0433">Leucine-rich repeat</keyword>
<dbReference type="AlphaFoldDB" id="A0A6A2YWD1"/>
<dbReference type="InterPro" id="IPR032675">
    <property type="entry name" value="LRR_dom_sf"/>
</dbReference>
<keyword evidence="6" id="KW-1185">Reference proteome</keyword>
<keyword evidence="3" id="KW-0677">Repeat</keyword>
<feature type="domain" description="Leucine-rich repeat-containing N-terminal plant-type" evidence="4">
    <location>
        <begin position="16"/>
        <end position="59"/>
    </location>
</feature>
<dbReference type="InterPro" id="IPR001611">
    <property type="entry name" value="Leu-rich_rpt"/>
</dbReference>
<dbReference type="Gene3D" id="3.80.10.10">
    <property type="entry name" value="Ribonuclease Inhibitor"/>
    <property type="match status" value="1"/>
</dbReference>
<keyword evidence="2" id="KW-0732">Signal</keyword>
<sequence length="342" mass="39212">MFTQADAQRACSEEKRTGLLELKSFLKIQVMNGAEHVALPSWVDDPMSDCCGWERLSCNSTTGRLQRLSLFNWNITLVQSFKHLKTLILAYNCMRWKENQGMVITYMITSNIFKFLAHNILFIGSNGWSRLQQLETLDLSYNILTSSHLHSLRKLKSLKNLNLSGNSFNGSFPARGQPVTQQLIQDPTQRGIRPGPELVSASHHIPCHTSLPPATHTMPCSSHHDVLAPCRSPYVTMLCSNRPASPPKPSITELSKKINRDRELDYLAASVLRQGQGCRRGRIAGVLRGRFRSWHHRMWWSTMGLVRSAEERRYGNIVSLREFRWVDFPCFVNRRLEWNDHP</sequence>
<comment type="caution">
    <text evidence="5">The sequence shown here is derived from an EMBL/GenBank/DDBJ whole genome shotgun (WGS) entry which is preliminary data.</text>
</comment>
<dbReference type="Proteomes" id="UP000436088">
    <property type="component" value="Unassembled WGS sequence"/>
</dbReference>
<dbReference type="PANTHER" id="PTHR48060">
    <property type="entry name" value="DNA DAMAGE-REPAIR/TOLERATION PROTEIN DRT100"/>
    <property type="match status" value="1"/>
</dbReference>
<accession>A0A6A2YWD1</accession>
<reference evidence="5" key="1">
    <citation type="submission" date="2019-09" db="EMBL/GenBank/DDBJ databases">
        <title>Draft genome information of white flower Hibiscus syriacus.</title>
        <authorList>
            <person name="Kim Y.-M."/>
        </authorList>
    </citation>
    <scope>NUCLEOTIDE SEQUENCE [LARGE SCALE GENOMIC DNA]</scope>
    <source>
        <strain evidence="5">YM2019G1</strain>
    </source>
</reference>
<dbReference type="EMBL" id="VEPZ02001259">
    <property type="protein sequence ID" value="KAE8683713.1"/>
    <property type="molecule type" value="Genomic_DNA"/>
</dbReference>
<dbReference type="InterPro" id="IPR013210">
    <property type="entry name" value="LRR_N_plant-typ"/>
</dbReference>
<dbReference type="InterPro" id="IPR053211">
    <property type="entry name" value="DNA_repair-toleration"/>
</dbReference>
<protein>
    <recommendedName>
        <fullName evidence="4">Leucine-rich repeat-containing N-terminal plant-type domain-containing protein</fullName>
    </recommendedName>
</protein>
<evidence type="ECO:0000256" key="1">
    <source>
        <dbReference type="ARBA" id="ARBA00022614"/>
    </source>
</evidence>
<dbReference type="PANTHER" id="PTHR48060:SF17">
    <property type="entry name" value="LRR RECEPTOR-LIKE SERINE_THREONINE-PROTEIN KINASE IRK-RELATED"/>
    <property type="match status" value="1"/>
</dbReference>
<dbReference type="Pfam" id="PF08263">
    <property type="entry name" value="LRRNT_2"/>
    <property type="match status" value="1"/>
</dbReference>
<evidence type="ECO:0000256" key="2">
    <source>
        <dbReference type="ARBA" id="ARBA00022729"/>
    </source>
</evidence>
<organism evidence="5 6">
    <name type="scientific">Hibiscus syriacus</name>
    <name type="common">Rose of Sharon</name>
    <dbReference type="NCBI Taxonomy" id="106335"/>
    <lineage>
        <taxon>Eukaryota</taxon>
        <taxon>Viridiplantae</taxon>
        <taxon>Streptophyta</taxon>
        <taxon>Embryophyta</taxon>
        <taxon>Tracheophyta</taxon>
        <taxon>Spermatophyta</taxon>
        <taxon>Magnoliopsida</taxon>
        <taxon>eudicotyledons</taxon>
        <taxon>Gunneridae</taxon>
        <taxon>Pentapetalae</taxon>
        <taxon>rosids</taxon>
        <taxon>malvids</taxon>
        <taxon>Malvales</taxon>
        <taxon>Malvaceae</taxon>
        <taxon>Malvoideae</taxon>
        <taxon>Hibiscus</taxon>
    </lineage>
</organism>
<evidence type="ECO:0000256" key="3">
    <source>
        <dbReference type="ARBA" id="ARBA00022737"/>
    </source>
</evidence>
<dbReference type="Pfam" id="PF13855">
    <property type="entry name" value="LRR_8"/>
    <property type="match status" value="1"/>
</dbReference>
<proteinExistence type="predicted"/>
<name>A0A6A2YWD1_HIBSY</name>